<evidence type="ECO:0000256" key="14">
    <source>
        <dbReference type="SAM" id="MobiDB-lite"/>
    </source>
</evidence>
<feature type="region of interest" description="Disordered" evidence="14">
    <location>
        <begin position="1511"/>
        <end position="1562"/>
    </location>
</feature>
<feature type="compositionally biased region" description="Basic and acidic residues" evidence="14">
    <location>
        <begin position="68"/>
        <end position="78"/>
    </location>
</feature>
<comment type="subunit">
    <text evidence="9">Found in a complex with YY1, SIN3A and HDAC1.</text>
</comment>
<dbReference type="SUPFAM" id="SSF47762">
    <property type="entry name" value="PAH2 domain"/>
    <property type="match status" value="2"/>
</dbReference>
<feature type="compositionally biased region" description="Basic residues" evidence="14">
    <location>
        <begin position="1"/>
        <end position="11"/>
    </location>
</feature>
<dbReference type="GO" id="GO:0003712">
    <property type="term" value="F:transcription coregulator activity"/>
    <property type="evidence" value="ECO:0007669"/>
    <property type="project" value="TreeGrafter"/>
</dbReference>
<evidence type="ECO:0000256" key="7">
    <source>
        <dbReference type="ARBA" id="ARBA00023242"/>
    </source>
</evidence>
<feature type="compositionally biased region" description="Polar residues" evidence="14">
    <location>
        <begin position="49"/>
        <end position="58"/>
    </location>
</feature>
<keyword evidence="5" id="KW-0805">Transcription regulation</keyword>
<feature type="coiled-coil region" evidence="13">
    <location>
        <begin position="517"/>
        <end position="544"/>
    </location>
</feature>
<evidence type="ECO:0000256" key="9">
    <source>
        <dbReference type="ARBA" id="ARBA00064584"/>
    </source>
</evidence>
<dbReference type="Pfam" id="PF02671">
    <property type="entry name" value="PAH"/>
    <property type="match status" value="1"/>
</dbReference>
<evidence type="ECO:0000256" key="3">
    <source>
        <dbReference type="ARBA" id="ARBA00022553"/>
    </source>
</evidence>
<dbReference type="InterPro" id="IPR052435">
    <property type="entry name" value="YY1-Transcr_Regul"/>
</dbReference>
<sequence length="1660" mass="184434">MDQSRKRRLNNRKTGLSQCKVARTEEPEEVSESSEVTDATGSHRHFSTIRASSPQSDSQEQHAACIQKPEDDAEKITCNKEQGGTRAPGRRKGLRRKRDAVSEAEAQQKEAEDEIQPEVEIDQELDRELENKSRQLNLTSANVRSIIHEVITNEHVVAMMKAAISETEPIPVFEPKMTRSKLKEVVEKGVVIPAWNISPIKKPTEVKVTSNKTCRRTGADFYIKRCMHLQKGPQFVDIPLEEEDSSDEEYRPDEEEEDETAEETLLESDFENSSSSPRCSRVNLHRSHSEHEEDTASSSRPNLRRSRHLTVAVTPMGPPPAPAAPSRAPPESSFLEKLHAVDEELAIGPDCMESYQSLSSANGEESLISFRTRSKRPLRNVPLGRLEAELRAPDITPDMYELGSAPEDREWTQWLQGLMSSDMENEEEGDDEDDPEYNFLADIDEPDVEDYRNDKAVRITKKEVNDLMEELFDAFQDEIGGQEEEGHEEEEEKEEEESPLQEPPGIMENIQYEDPLADVLKQRYRTVREQLAAVKKRKALLESKGVPVPPPCPQRPSSPITSLTMNAAQKLQLQQQIQQHVQLLTQVNMLCSSVKGLETEASTSRQFLLELQMFAQHGDQSCGAVEHGFTSIFKACNLQGAISLLEELDQSPKGDSTVSSPCFPGCQFPASLAWLMATRPVFLYPELLPTIQLRPSRFKGQFTPAEDCLVVLGHKHLRSTLNPLQMTCRYLLAARSFISLNSHIRDACHKPFANVIKTYFVTGKCPPMPLACKRVSPSDQRPPVEREKSLMPNWLSKNLKRIYELVRMFNQPSGNTQTANPAEEATESPGPGAHCSLSAGMRYPPRLPEDLAQTLESSSGSCKKKNDKTAKSTKPLKPPPSAEELEVFLNQLPTLLPKTITVPSPSLSNPSHLALVLRPEPNPCVSGNGALKGPFIVSNLSHVPPMGQNPGGAVVTLPPAPFAPELSSSRTVPAVGTPIGISASPQRAQVGATQRDVIITLPAALAPELNPCSSGHIAVNQTAQIVTSNIEPRGSNLIITLQPPPLPNTLKCPTAIIKTSCTSSAKDRFSQRCGTLLKVIPRDSGVLAQVHQKPLNRFLLLPPGYVLAGSSLGPQIAGEDQTLKRSSALNSKEKEQRTPDTFQSTDGPQGGPPKMTSVHDALTECLQETTAAEEELNSDDGGLIEDEVEECGEKDPRELFLTLSESSGSPTPSVEGGDTDMEVVLGRREKLEKQNNTERRSSNNLTGEEEEETGGDVSDVLFVPQLQKTIEKSSHLDTKTRSEKEGSSDYGKSNHPPASSVESPLVIYDDASDDDPYRDAKDVAFAQAYLEKVYEVLQTVPGKVDEFLCVLSEFEKDPESRTSLELLTRLKPVLSDWPELLRDFAAFLHPDQARECGLLEEQQAFERSRRFLRQLECTFGEQSDLYRKVVHILQGGPSQDLPDFREMKAQLTLLFRDHTDLLEAFWEFFKQLYPRVQDEDHADCVKTIQGLEGNHAHQPIRTVLPDKKMKPVKTAIKHRRKRDKHVQMTETKKIKAKKHSVATESKKEAAEASSVDSEQSSFNATGSSVCAKNISRTPNGKKVVLWTREADRVILTTCQQRGAKPDTFHAIAAQLGNKTANEVSERFQDLVKLFHKSSRLQHTSQSDTEIQSGTIEDEPD</sequence>
<feature type="region of interest" description="Disordered" evidence="14">
    <location>
        <begin position="1641"/>
        <end position="1660"/>
    </location>
</feature>
<organism evidence="15 16">
    <name type="scientific">Cyprinus carpio carpio</name>
    <dbReference type="NCBI Taxonomy" id="630221"/>
    <lineage>
        <taxon>Eukaryota</taxon>
        <taxon>Metazoa</taxon>
        <taxon>Chordata</taxon>
        <taxon>Craniata</taxon>
        <taxon>Vertebrata</taxon>
        <taxon>Euteleostomi</taxon>
        <taxon>Actinopterygii</taxon>
        <taxon>Neopterygii</taxon>
        <taxon>Teleostei</taxon>
        <taxon>Ostariophysi</taxon>
        <taxon>Cypriniformes</taxon>
        <taxon>Cyprinidae</taxon>
        <taxon>Cyprininae</taxon>
        <taxon>Cyprinus</taxon>
    </lineage>
</organism>
<dbReference type="Proteomes" id="UP001108240">
    <property type="component" value="Unplaced"/>
</dbReference>
<comment type="function">
    <text evidence="8">Has transcriptional repressor activity, probably as part of a complex with YY1, SIN3A and HDAC1. Required for B cell lymphopoiesis.</text>
</comment>
<dbReference type="SUPFAM" id="SSF46689">
    <property type="entry name" value="Homeodomain-like"/>
    <property type="match status" value="1"/>
</dbReference>
<keyword evidence="4" id="KW-0677">Repeat</keyword>
<evidence type="ECO:0000256" key="12">
    <source>
        <dbReference type="PROSITE-ProRule" id="PRU00810"/>
    </source>
</evidence>
<feature type="compositionally biased region" description="Acidic residues" evidence="14">
    <location>
        <begin position="239"/>
        <end position="270"/>
    </location>
</feature>
<evidence type="ECO:0000256" key="6">
    <source>
        <dbReference type="ARBA" id="ARBA00023163"/>
    </source>
</evidence>
<comment type="subcellular location">
    <subcellularLocation>
        <location evidence="1 12">Nucleus</location>
    </subcellularLocation>
</comment>
<reference evidence="15" key="1">
    <citation type="submission" date="2025-08" db="UniProtKB">
        <authorList>
            <consortium name="Ensembl"/>
        </authorList>
    </citation>
    <scope>IDENTIFICATION</scope>
</reference>
<evidence type="ECO:0000256" key="10">
    <source>
        <dbReference type="ARBA" id="ARBA00072086"/>
    </source>
</evidence>
<feature type="compositionally biased region" description="Basic residues" evidence="14">
    <location>
        <begin position="1515"/>
        <end position="1524"/>
    </location>
</feature>
<dbReference type="Gene3D" id="1.20.1160.11">
    <property type="entry name" value="Paired amphipathic helix"/>
    <property type="match status" value="1"/>
</dbReference>
<feature type="compositionally biased region" description="Low complexity" evidence="14">
    <location>
        <begin position="1551"/>
        <end position="1561"/>
    </location>
</feature>
<evidence type="ECO:0000256" key="5">
    <source>
        <dbReference type="ARBA" id="ARBA00023015"/>
    </source>
</evidence>
<dbReference type="PANTHER" id="PTHR16088:SF3">
    <property type="entry name" value="GON-4-LIKE PROTEIN"/>
    <property type="match status" value="1"/>
</dbReference>
<dbReference type="FunFam" id="1.20.1160.11:FF:000006">
    <property type="entry name" value="GON-4-like protein isoform X1"/>
    <property type="match status" value="1"/>
</dbReference>
<evidence type="ECO:0000256" key="2">
    <source>
        <dbReference type="ARBA" id="ARBA00022491"/>
    </source>
</evidence>
<evidence type="ECO:0000313" key="16">
    <source>
        <dbReference type="Proteomes" id="UP001108240"/>
    </source>
</evidence>
<feature type="compositionally biased region" description="Basic and acidic residues" evidence="14">
    <location>
        <begin position="1269"/>
        <end position="1287"/>
    </location>
</feature>
<keyword evidence="2" id="KW-0678">Repressor</keyword>
<dbReference type="Ensembl" id="ENSCCRT00000092884.2">
    <property type="protein sequence ID" value="ENSCCRP00000085489.2"/>
    <property type="gene ID" value="ENSCCRG00000046022.2"/>
</dbReference>
<keyword evidence="6" id="KW-0804">Transcription</keyword>
<dbReference type="OMA" id="TMEDSQM"/>
<dbReference type="Gene3D" id="1.10.10.60">
    <property type="entry name" value="Homeodomain-like"/>
    <property type="match status" value="1"/>
</dbReference>
<feature type="compositionally biased region" description="Polar residues" evidence="14">
    <location>
        <begin position="1641"/>
        <end position="1654"/>
    </location>
</feature>
<evidence type="ECO:0000256" key="4">
    <source>
        <dbReference type="ARBA" id="ARBA00022737"/>
    </source>
</evidence>
<keyword evidence="16" id="KW-1185">Reference proteome</keyword>
<feature type="region of interest" description="Disordered" evidence="14">
    <location>
        <begin position="813"/>
        <end position="881"/>
    </location>
</feature>
<dbReference type="GO" id="GO:0006355">
    <property type="term" value="P:regulation of DNA-templated transcription"/>
    <property type="evidence" value="ECO:0007669"/>
    <property type="project" value="InterPro"/>
</dbReference>
<evidence type="ECO:0000256" key="1">
    <source>
        <dbReference type="ARBA" id="ARBA00004123"/>
    </source>
</evidence>
<proteinExistence type="predicted"/>
<dbReference type="GO" id="GO:0005634">
    <property type="term" value="C:nucleus"/>
    <property type="evidence" value="ECO:0007669"/>
    <property type="project" value="UniProtKB-SubCell"/>
</dbReference>
<keyword evidence="13" id="KW-0175">Coiled coil</keyword>
<dbReference type="InterPro" id="IPR003822">
    <property type="entry name" value="PAH"/>
</dbReference>
<dbReference type="InterPro" id="IPR036600">
    <property type="entry name" value="PAH_sf"/>
</dbReference>
<feature type="region of interest" description="Disordered" evidence="14">
    <location>
        <begin position="1"/>
        <end position="119"/>
    </location>
</feature>
<feature type="region of interest" description="Disordered" evidence="14">
    <location>
        <begin position="1228"/>
        <end position="1312"/>
    </location>
</feature>
<dbReference type="PANTHER" id="PTHR16088">
    <property type="entry name" value="YY1 ASSOCIATED PROTEIN-RELATED"/>
    <property type="match status" value="1"/>
</dbReference>
<dbReference type="CDD" id="cd12202">
    <property type="entry name" value="CASP8AP2"/>
    <property type="match status" value="1"/>
</dbReference>
<keyword evidence="7 12" id="KW-0539">Nucleus</keyword>
<dbReference type="Pfam" id="PF21227">
    <property type="entry name" value="Myb_DNA-binding_7"/>
    <property type="match status" value="1"/>
</dbReference>
<dbReference type="FunFam" id="1.10.10.60:FF:000191">
    <property type="entry name" value="GON-4-like protein isoform X1"/>
    <property type="match status" value="1"/>
</dbReference>
<keyword evidence="3" id="KW-0597">Phosphoprotein</keyword>
<accession>A0A8C1HZ02</accession>
<dbReference type="InterPro" id="IPR009057">
    <property type="entry name" value="Homeodomain-like_sf"/>
</dbReference>
<dbReference type="InterPro" id="IPR049257">
    <property type="entry name" value="Gon4l/CASP8AP2_myb-like"/>
</dbReference>
<reference evidence="15" key="2">
    <citation type="submission" date="2025-09" db="UniProtKB">
        <authorList>
            <consortium name="Ensembl"/>
        </authorList>
    </citation>
    <scope>IDENTIFICATION</scope>
</reference>
<name>A0A8C1HZ02_CYPCA</name>
<protein>
    <recommendedName>
        <fullName evidence="10">GON-4-like protein</fullName>
    </recommendedName>
    <alternativeName>
        <fullName evidence="11">GON-4 homolog</fullName>
    </alternativeName>
</protein>
<feature type="region of interest" description="Disordered" evidence="14">
    <location>
        <begin position="234"/>
        <end position="332"/>
    </location>
</feature>
<feature type="region of interest" description="Disordered" evidence="14">
    <location>
        <begin position="1116"/>
        <end position="1156"/>
    </location>
</feature>
<evidence type="ECO:0000313" key="15">
    <source>
        <dbReference type="Ensembl" id="ENSCCRP00000085489.2"/>
    </source>
</evidence>
<feature type="compositionally biased region" description="Basic and acidic residues" evidence="14">
    <location>
        <begin position="1228"/>
        <end position="1241"/>
    </location>
</feature>
<feature type="region of interest" description="Disordered" evidence="14">
    <location>
        <begin position="480"/>
        <end position="506"/>
    </location>
</feature>
<evidence type="ECO:0000256" key="11">
    <source>
        <dbReference type="ARBA" id="ARBA00078967"/>
    </source>
</evidence>
<dbReference type="PROSITE" id="PS51477">
    <property type="entry name" value="PAH"/>
    <property type="match status" value="2"/>
</dbReference>
<feature type="compositionally biased region" description="Acidic residues" evidence="14">
    <location>
        <begin position="480"/>
        <end position="499"/>
    </location>
</feature>
<evidence type="ECO:0000256" key="8">
    <source>
        <dbReference type="ARBA" id="ARBA00058628"/>
    </source>
</evidence>
<feature type="compositionally biased region" description="Basic residues" evidence="14">
    <location>
        <begin position="88"/>
        <end position="98"/>
    </location>
</feature>
<evidence type="ECO:0000256" key="13">
    <source>
        <dbReference type="SAM" id="Coils"/>
    </source>
</evidence>
<dbReference type="GeneTree" id="ENSGT00940000164105"/>